<evidence type="ECO:0000256" key="1">
    <source>
        <dbReference type="ARBA" id="ARBA00001947"/>
    </source>
</evidence>
<evidence type="ECO:0000259" key="5">
    <source>
        <dbReference type="Pfam" id="PF00962"/>
    </source>
</evidence>
<keyword evidence="7" id="KW-1185">Reference proteome</keyword>
<feature type="domain" description="Adenosine deaminase" evidence="5">
    <location>
        <begin position="355"/>
        <end position="633"/>
    </location>
</feature>
<organism evidence="6 7">
    <name type="scientific">Nothophoma quercina</name>
    <dbReference type="NCBI Taxonomy" id="749835"/>
    <lineage>
        <taxon>Eukaryota</taxon>
        <taxon>Fungi</taxon>
        <taxon>Dikarya</taxon>
        <taxon>Ascomycota</taxon>
        <taxon>Pezizomycotina</taxon>
        <taxon>Dothideomycetes</taxon>
        <taxon>Pleosporomycetidae</taxon>
        <taxon>Pleosporales</taxon>
        <taxon>Pleosporineae</taxon>
        <taxon>Didymellaceae</taxon>
        <taxon>Nothophoma</taxon>
    </lineage>
</organism>
<keyword evidence="3" id="KW-0378">Hydrolase</keyword>
<sequence length="693" mass="79327">MTVADSPKKRKRTSSAKSGRKISIQIGRQKSVNMDPVNMEVDGPDIRDLFDETLNFPKIADVYDNAHKKLLEKEDEDAWDREVKPKPTSRNPFDAIEKRAKTIIHVMREYERQEPSIFGNLPSEAIPGPETRDMGGQFLTNKDRIEEKSKLYEIAKLVPKGALLHLHFNAELNPEELLARANVQSEENDNMYIRSIMPLHTGEPWDDKDGAFARTEMVLSVLDPDKINPDVDIFSEEYPGTALNWKQPDMQATIWMKWSKFRKQFNAKFPLAPVQHKAPLSEKEPVRGCGEEPGRPDLDAAEYWLKSKMILSEDEAYGYTQTVNGVWARFNQATRCFKGLLNYQRVYEWYIDRAIDRLINEGIMYAELRPMLLDKSIPTTDGKGKIDNAGQMKMIVDGVLAKQKKLKDKGEIDKFPFGLKIVYCTPRSIPKKMMQEEMKQCIELKMKFPDLICGFDLVGAEDRPNNIGYYKEELVAFKKTCEAKGLVIPFLFHAGETLLDTGGTGDPSKSNLYDSVILEAKRIGHGFALMKHPHLVEKFRRIPGKRASGICVELCPISNELLHLCRNIKEHPFPELLAAGIPCTVNSDNPSLFTNSMNHEFYQIMVGAPTMSLYSWKQLARWSLEYSCLKPEEIDEGLRILDRTWQEFCHLIVKVCDNEETGLMNGNEIDPIKAKEFYKKDANDLWNLKSKTF</sequence>
<dbReference type="InterPro" id="IPR006330">
    <property type="entry name" value="Ado/ade_deaminase"/>
</dbReference>
<comment type="caution">
    <text evidence="6">The sequence shown here is derived from an EMBL/GenBank/DDBJ whole genome shotgun (WGS) entry which is preliminary data.</text>
</comment>
<evidence type="ECO:0000313" key="6">
    <source>
        <dbReference type="EMBL" id="KAL1594228.1"/>
    </source>
</evidence>
<evidence type="ECO:0000256" key="4">
    <source>
        <dbReference type="SAM" id="MobiDB-lite"/>
    </source>
</evidence>
<gene>
    <name evidence="6" type="ORF">SLS59_008851</name>
</gene>
<comment type="cofactor">
    <cofactor evidence="1">
        <name>Zn(2+)</name>
        <dbReference type="ChEBI" id="CHEBI:29105"/>
    </cofactor>
</comment>
<dbReference type="Pfam" id="PF00962">
    <property type="entry name" value="A_deaminase"/>
    <property type="match status" value="1"/>
</dbReference>
<evidence type="ECO:0000256" key="3">
    <source>
        <dbReference type="ARBA" id="ARBA00022801"/>
    </source>
</evidence>
<protein>
    <recommendedName>
        <fullName evidence="5">Adenosine deaminase domain-containing protein</fullName>
    </recommendedName>
</protein>
<proteinExistence type="predicted"/>
<dbReference type="PANTHER" id="PTHR11409">
    <property type="entry name" value="ADENOSINE DEAMINASE"/>
    <property type="match status" value="1"/>
</dbReference>
<feature type="region of interest" description="Disordered" evidence="4">
    <location>
        <begin position="1"/>
        <end position="39"/>
    </location>
</feature>
<accession>A0ABR3QQF2</accession>
<dbReference type="EMBL" id="JAKIXB020000036">
    <property type="protein sequence ID" value="KAL1594228.1"/>
    <property type="molecule type" value="Genomic_DNA"/>
</dbReference>
<dbReference type="SUPFAM" id="SSF51556">
    <property type="entry name" value="Metallo-dependent hydrolases"/>
    <property type="match status" value="1"/>
</dbReference>
<name>A0ABR3QQF2_9PLEO</name>
<dbReference type="InterPro" id="IPR001365">
    <property type="entry name" value="A_deaminase_dom"/>
</dbReference>
<dbReference type="InterPro" id="IPR032466">
    <property type="entry name" value="Metal_Hydrolase"/>
</dbReference>
<keyword evidence="2" id="KW-0479">Metal-binding</keyword>
<evidence type="ECO:0000256" key="2">
    <source>
        <dbReference type="ARBA" id="ARBA00022723"/>
    </source>
</evidence>
<reference evidence="6 7" key="1">
    <citation type="submission" date="2024-02" db="EMBL/GenBank/DDBJ databases">
        <title>De novo assembly and annotation of 12 fungi associated with fruit tree decline syndrome in Ontario, Canada.</title>
        <authorList>
            <person name="Sulman M."/>
            <person name="Ellouze W."/>
            <person name="Ilyukhin E."/>
        </authorList>
    </citation>
    <scope>NUCLEOTIDE SEQUENCE [LARGE SCALE GENOMIC DNA]</scope>
    <source>
        <strain evidence="6 7">M97-236</strain>
    </source>
</reference>
<dbReference type="Proteomes" id="UP001521222">
    <property type="component" value="Unassembled WGS sequence"/>
</dbReference>
<dbReference type="Gene3D" id="3.20.20.140">
    <property type="entry name" value="Metal-dependent hydrolases"/>
    <property type="match status" value="1"/>
</dbReference>
<evidence type="ECO:0000313" key="7">
    <source>
        <dbReference type="Proteomes" id="UP001521222"/>
    </source>
</evidence>
<feature type="compositionally biased region" description="Basic residues" evidence="4">
    <location>
        <begin position="8"/>
        <end position="20"/>
    </location>
</feature>
<dbReference type="PANTHER" id="PTHR11409:SF37">
    <property type="entry name" value="ADENOSINE DEAMINASE DOMAIN-CONTAINING PROTEIN"/>
    <property type="match status" value="1"/>
</dbReference>